<accession>A0A502ECS9</accession>
<evidence type="ECO:0000313" key="1">
    <source>
        <dbReference type="EMBL" id="TPG35134.1"/>
    </source>
</evidence>
<sequence>MHNSEPLLSPTLVIVCVVMAQAAGEDAFTYGLLHQQEDDLPQRSREQLDDALIALKRSVRKAH</sequence>
<keyword evidence="2" id="KW-1185">Reference proteome</keyword>
<organism evidence="1 2">
    <name type="scientific">Mycolicibacterium hodleri</name>
    <dbReference type="NCBI Taxonomy" id="49897"/>
    <lineage>
        <taxon>Bacteria</taxon>
        <taxon>Bacillati</taxon>
        <taxon>Actinomycetota</taxon>
        <taxon>Actinomycetes</taxon>
        <taxon>Mycobacteriales</taxon>
        <taxon>Mycobacteriaceae</taxon>
        <taxon>Mycolicibacterium</taxon>
    </lineage>
</organism>
<dbReference type="AlphaFoldDB" id="A0A502ECS9"/>
<evidence type="ECO:0000313" key="2">
    <source>
        <dbReference type="Proteomes" id="UP000320095"/>
    </source>
</evidence>
<comment type="caution">
    <text evidence="1">The sequence shown here is derived from an EMBL/GenBank/DDBJ whole genome shotgun (WGS) entry which is preliminary data.</text>
</comment>
<gene>
    <name evidence="1" type="ORF">EAH80_10220</name>
</gene>
<name>A0A502ECS9_9MYCO</name>
<reference evidence="1 2" key="1">
    <citation type="journal article" date="2019" name="Environ. Microbiol.">
        <title>Species interactions and distinct microbial communities in high Arctic permafrost affected cryosols are associated with the CH4 and CO2 gas fluxes.</title>
        <authorList>
            <person name="Altshuler I."/>
            <person name="Hamel J."/>
            <person name="Turney S."/>
            <person name="Magnuson E."/>
            <person name="Levesque R."/>
            <person name="Greer C."/>
            <person name="Whyte L.G."/>
        </authorList>
    </citation>
    <scope>NUCLEOTIDE SEQUENCE [LARGE SCALE GENOMIC DNA]</scope>
    <source>
        <strain evidence="1 2">S5.20</strain>
    </source>
</reference>
<protein>
    <submittedName>
        <fullName evidence="1">Uncharacterized protein</fullName>
    </submittedName>
</protein>
<dbReference type="Proteomes" id="UP000320095">
    <property type="component" value="Unassembled WGS sequence"/>
</dbReference>
<dbReference type="EMBL" id="RCZG01000003">
    <property type="protein sequence ID" value="TPG35134.1"/>
    <property type="molecule type" value="Genomic_DNA"/>
</dbReference>
<dbReference type="OrthoDB" id="9777271at2"/>
<dbReference type="RefSeq" id="WP_140689991.1">
    <property type="nucleotide sequence ID" value="NZ_RCZG01000003.1"/>
</dbReference>
<proteinExistence type="predicted"/>